<evidence type="ECO:0000313" key="7">
    <source>
        <dbReference type="EMBL" id="SFC48447.1"/>
    </source>
</evidence>
<dbReference type="RefSeq" id="WP_091512155.1">
    <property type="nucleotide sequence ID" value="NZ_FOLE01000006.1"/>
</dbReference>
<comment type="similarity">
    <text evidence="1">Belongs to the DNA2/NAM7 helicase family.</text>
</comment>
<dbReference type="EMBL" id="FOLE01000006">
    <property type="protein sequence ID" value="SFC48447.1"/>
    <property type="molecule type" value="Genomic_DNA"/>
</dbReference>
<dbReference type="AlphaFoldDB" id="A0A1I1JIT1"/>
<accession>A0A1I1JIT1</accession>
<dbReference type="InterPro" id="IPR003593">
    <property type="entry name" value="AAA+_ATPase"/>
</dbReference>
<dbReference type="GO" id="GO:0016787">
    <property type="term" value="F:hydrolase activity"/>
    <property type="evidence" value="ECO:0007669"/>
    <property type="project" value="UniProtKB-KW"/>
</dbReference>
<dbReference type="InterPro" id="IPR027417">
    <property type="entry name" value="P-loop_NTPase"/>
</dbReference>
<dbReference type="InterPro" id="IPR041679">
    <property type="entry name" value="DNA2/NAM7-like_C"/>
</dbReference>
<keyword evidence="4 7" id="KW-0347">Helicase</keyword>
<dbReference type="SMART" id="SM00382">
    <property type="entry name" value="AAA"/>
    <property type="match status" value="1"/>
</dbReference>
<evidence type="ECO:0000256" key="4">
    <source>
        <dbReference type="ARBA" id="ARBA00022806"/>
    </source>
</evidence>
<keyword evidence="3" id="KW-0378">Hydrolase</keyword>
<evidence type="ECO:0000313" key="8">
    <source>
        <dbReference type="Proteomes" id="UP000199514"/>
    </source>
</evidence>
<dbReference type="GO" id="GO:0005694">
    <property type="term" value="C:chromosome"/>
    <property type="evidence" value="ECO:0007669"/>
    <property type="project" value="UniProtKB-ARBA"/>
</dbReference>
<dbReference type="InterPro" id="IPR041677">
    <property type="entry name" value="DNA2/NAM7_AAA_11"/>
</dbReference>
<dbReference type="CDD" id="cd18808">
    <property type="entry name" value="SF1_C_Upf1"/>
    <property type="match status" value="1"/>
</dbReference>
<evidence type="ECO:0000256" key="3">
    <source>
        <dbReference type="ARBA" id="ARBA00022801"/>
    </source>
</evidence>
<dbReference type="Pfam" id="PF13086">
    <property type="entry name" value="AAA_11"/>
    <property type="match status" value="1"/>
</dbReference>
<dbReference type="Gene3D" id="3.40.50.300">
    <property type="entry name" value="P-loop containing nucleotide triphosphate hydrolases"/>
    <property type="match status" value="2"/>
</dbReference>
<keyword evidence="8" id="KW-1185">Reference proteome</keyword>
<reference evidence="7 8" key="1">
    <citation type="submission" date="2016-10" db="EMBL/GenBank/DDBJ databases">
        <authorList>
            <person name="de Groot N.N."/>
        </authorList>
    </citation>
    <scope>NUCLEOTIDE SEQUENCE [LARGE SCALE GENOMIC DNA]</scope>
    <source>
        <strain evidence="7 8">DSM 6793</strain>
    </source>
</reference>
<dbReference type="Pfam" id="PF13087">
    <property type="entry name" value="AAA_12"/>
    <property type="match status" value="1"/>
</dbReference>
<protein>
    <submittedName>
        <fullName evidence="7">DNA helicase, putative</fullName>
    </submittedName>
</protein>
<name>A0A1I1JIT1_9BACT</name>
<dbReference type="Proteomes" id="UP000199514">
    <property type="component" value="Unassembled WGS sequence"/>
</dbReference>
<sequence length="634" mass="71635">MSSFPAITQLLQWLEAEEASERAQHEETLQKVPLSERRKTGISWYPIQIRESYYDRAERLTLEVERPQNRDVSHQFQNGQAAMLFSTRENDPSHRIRGIVSAVRDNQLRITLQADELPEWAENGKLGIDALFDEVSFKEMRQTLKAVTEAKSNRLAHLRDVLLGDKMPEFEKDNNFVVPANLNAAQAQAVQKILQAKDIAIVHGPPGTGKTTTITEAIALCLAAKPDAQILVCAPSNNAVDLLTAKLHEKGLRVLRLGNPARISEQTIQHTLDQKITQHPEYKRINEYKKQAAAFRNMASRYKRNFGRDERNQRKLLFDEAYKLLNEVQKTEEYIVGNLTEKAQIITCTPVGSTHKSLSDKMFDWVFVDEAAQALEPLCWIPIQKAQRVVLAGDHKQLPPTVKTDQPEARQGLSITLFEKAIALQPQAAVMLDTQYRMHQMIMGFSGEYFYQNKLACAPSVQQRKPLAAQPFELIDTAGCGFEEKNTPEGSGIFNPEEAQLLHKIWRNLQNEIPNIGQCSVGVISPYRAQVEHLRQVFADDLLSNKKLTVNTIDGFQGQERDIILISLVRSNDRQEIGFLADYRRMNVALTRARHKLIVLGDSATFAADAFYGGLLAYSEAQAAYRSAWEFVAD</sequence>
<dbReference type="InterPro" id="IPR047187">
    <property type="entry name" value="SF1_C_Upf1"/>
</dbReference>
<keyword evidence="5" id="KW-0067">ATP-binding</keyword>
<dbReference type="GO" id="GO:0005524">
    <property type="term" value="F:ATP binding"/>
    <property type="evidence" value="ECO:0007669"/>
    <property type="project" value="UniProtKB-KW"/>
</dbReference>
<dbReference type="Gene3D" id="2.40.30.270">
    <property type="match status" value="1"/>
</dbReference>
<dbReference type="GO" id="GO:0043139">
    <property type="term" value="F:5'-3' DNA helicase activity"/>
    <property type="evidence" value="ECO:0007669"/>
    <property type="project" value="TreeGrafter"/>
</dbReference>
<dbReference type="SUPFAM" id="SSF52540">
    <property type="entry name" value="P-loop containing nucleoside triphosphate hydrolases"/>
    <property type="match status" value="1"/>
</dbReference>
<proteinExistence type="inferred from homology"/>
<dbReference type="FunFam" id="3.40.50.300:FF:000326">
    <property type="entry name" value="P-loop containing nucleoside triphosphate hydrolase"/>
    <property type="match status" value="1"/>
</dbReference>
<dbReference type="InterPro" id="IPR050534">
    <property type="entry name" value="Coronavir_polyprotein_1ab"/>
</dbReference>
<dbReference type="OrthoDB" id="9757917at2"/>
<dbReference type="PANTHER" id="PTHR43788">
    <property type="entry name" value="DNA2/NAM7 HELICASE FAMILY MEMBER"/>
    <property type="match status" value="1"/>
</dbReference>
<evidence type="ECO:0000256" key="2">
    <source>
        <dbReference type="ARBA" id="ARBA00022741"/>
    </source>
</evidence>
<feature type="domain" description="AAA+ ATPase" evidence="6">
    <location>
        <begin position="196"/>
        <end position="603"/>
    </location>
</feature>
<dbReference type="PANTHER" id="PTHR43788:SF8">
    <property type="entry name" value="DNA-BINDING PROTEIN SMUBP-2"/>
    <property type="match status" value="1"/>
</dbReference>
<organism evidence="7 8">
    <name type="scientific">Flexibacter flexilis DSM 6793</name>
    <dbReference type="NCBI Taxonomy" id="927664"/>
    <lineage>
        <taxon>Bacteria</taxon>
        <taxon>Pseudomonadati</taxon>
        <taxon>Bacteroidota</taxon>
        <taxon>Cytophagia</taxon>
        <taxon>Cytophagales</taxon>
        <taxon>Flexibacteraceae</taxon>
        <taxon>Flexibacter</taxon>
    </lineage>
</organism>
<evidence type="ECO:0000256" key="5">
    <source>
        <dbReference type="ARBA" id="ARBA00022840"/>
    </source>
</evidence>
<evidence type="ECO:0000256" key="1">
    <source>
        <dbReference type="ARBA" id="ARBA00007913"/>
    </source>
</evidence>
<keyword evidence="2" id="KW-0547">Nucleotide-binding</keyword>
<gene>
    <name evidence="7" type="ORF">SAMN05421780_10614</name>
</gene>
<evidence type="ECO:0000259" key="6">
    <source>
        <dbReference type="SMART" id="SM00382"/>
    </source>
</evidence>
<dbReference type="STRING" id="927664.SAMN05421780_10614"/>